<evidence type="ECO:0000313" key="2">
    <source>
        <dbReference type="Proteomes" id="UP001157502"/>
    </source>
</evidence>
<comment type="caution">
    <text evidence="1">The sequence shown here is derived from an EMBL/GenBank/DDBJ whole genome shotgun (WGS) entry which is preliminary data.</text>
</comment>
<keyword evidence="2" id="KW-1185">Reference proteome</keyword>
<accession>A0ACC2GIT4</accession>
<dbReference type="EMBL" id="CM055739">
    <property type="protein sequence ID" value="KAJ8003472.1"/>
    <property type="molecule type" value="Genomic_DNA"/>
</dbReference>
<sequence>MSFECHTFVVKKNPTKQKREERKSSQEVLELESRCRRVSDEPGHTPSADSKVHIDRQQATHRQTASYTSTDSKLHIDRQEATHRQTASYTSTDSKLHIDRHCPLGNS</sequence>
<protein>
    <submittedName>
        <fullName evidence="1">Uncharacterized protein</fullName>
    </submittedName>
</protein>
<organism evidence="1 2">
    <name type="scientific">Dallia pectoralis</name>
    <name type="common">Alaska blackfish</name>
    <dbReference type="NCBI Taxonomy" id="75939"/>
    <lineage>
        <taxon>Eukaryota</taxon>
        <taxon>Metazoa</taxon>
        <taxon>Chordata</taxon>
        <taxon>Craniata</taxon>
        <taxon>Vertebrata</taxon>
        <taxon>Euteleostomi</taxon>
        <taxon>Actinopterygii</taxon>
        <taxon>Neopterygii</taxon>
        <taxon>Teleostei</taxon>
        <taxon>Protacanthopterygii</taxon>
        <taxon>Esociformes</taxon>
        <taxon>Umbridae</taxon>
        <taxon>Dallia</taxon>
    </lineage>
</organism>
<gene>
    <name evidence="1" type="ORF">DPEC_G00148670</name>
</gene>
<evidence type="ECO:0000313" key="1">
    <source>
        <dbReference type="EMBL" id="KAJ8003472.1"/>
    </source>
</evidence>
<reference evidence="1" key="1">
    <citation type="submission" date="2021-05" db="EMBL/GenBank/DDBJ databases">
        <authorList>
            <person name="Pan Q."/>
            <person name="Jouanno E."/>
            <person name="Zahm M."/>
            <person name="Klopp C."/>
            <person name="Cabau C."/>
            <person name="Louis A."/>
            <person name="Berthelot C."/>
            <person name="Parey E."/>
            <person name="Roest Crollius H."/>
            <person name="Montfort J."/>
            <person name="Robinson-Rechavi M."/>
            <person name="Bouchez O."/>
            <person name="Lampietro C."/>
            <person name="Lopez Roques C."/>
            <person name="Donnadieu C."/>
            <person name="Postlethwait J."/>
            <person name="Bobe J."/>
            <person name="Dillon D."/>
            <person name="Chandos A."/>
            <person name="von Hippel F."/>
            <person name="Guiguen Y."/>
        </authorList>
    </citation>
    <scope>NUCLEOTIDE SEQUENCE</scope>
    <source>
        <strain evidence="1">YG-Jan2019</strain>
    </source>
</reference>
<dbReference type="Proteomes" id="UP001157502">
    <property type="component" value="Chromosome 12"/>
</dbReference>
<proteinExistence type="predicted"/>
<name>A0ACC2GIT4_DALPE</name>